<evidence type="ECO:0000313" key="2">
    <source>
        <dbReference type="EMBL" id="VEL10542.1"/>
    </source>
</evidence>
<comment type="caution">
    <text evidence="2">The sequence shown here is derived from an EMBL/GenBank/DDBJ whole genome shotgun (WGS) entry which is preliminary data.</text>
</comment>
<keyword evidence="3" id="KW-1185">Reference proteome</keyword>
<feature type="region of interest" description="Disordered" evidence="1">
    <location>
        <begin position="1"/>
        <end position="37"/>
    </location>
</feature>
<reference evidence="2" key="1">
    <citation type="submission" date="2018-11" db="EMBL/GenBank/DDBJ databases">
        <authorList>
            <consortium name="Pathogen Informatics"/>
        </authorList>
    </citation>
    <scope>NUCLEOTIDE SEQUENCE</scope>
</reference>
<dbReference type="AlphaFoldDB" id="A0A448WFN2"/>
<protein>
    <submittedName>
        <fullName evidence="2">Uncharacterized protein</fullName>
    </submittedName>
</protein>
<evidence type="ECO:0000313" key="3">
    <source>
        <dbReference type="Proteomes" id="UP000784294"/>
    </source>
</evidence>
<proteinExistence type="predicted"/>
<dbReference type="Proteomes" id="UP000784294">
    <property type="component" value="Unassembled WGS sequence"/>
</dbReference>
<dbReference type="EMBL" id="CAAALY010009305">
    <property type="protein sequence ID" value="VEL10542.1"/>
    <property type="molecule type" value="Genomic_DNA"/>
</dbReference>
<sequence>MLRRQRRPRLQDQNEVLYYKPSSGAGYADYESSETDSSQLLPFRHHYHPHPATTEVPSVSGRALAYQHHNTAIPAGEYAPQRHYPKRRTIREPVSLSTGTVPCVTGGMEESSAPTDSATSASHLPVIGCIRRRPKMPASNSRRGLGLLLPNPSSLPPGYQDIYGFSYSSQEDEVTCGEDTVEEGEALGGVELKAGEGNPQEVEDVKEPEIKPFRRSLGLIMWPKVVSGVSLGDTPVSNSENKSEVATGPGRVLQFRYDNGANDADIEDEGCSLVSG</sequence>
<accession>A0A448WFN2</accession>
<name>A0A448WFN2_9PLAT</name>
<organism evidence="2 3">
    <name type="scientific">Protopolystoma xenopodis</name>
    <dbReference type="NCBI Taxonomy" id="117903"/>
    <lineage>
        <taxon>Eukaryota</taxon>
        <taxon>Metazoa</taxon>
        <taxon>Spiralia</taxon>
        <taxon>Lophotrochozoa</taxon>
        <taxon>Platyhelminthes</taxon>
        <taxon>Monogenea</taxon>
        <taxon>Polyopisthocotylea</taxon>
        <taxon>Polystomatidea</taxon>
        <taxon>Polystomatidae</taxon>
        <taxon>Protopolystoma</taxon>
    </lineage>
</organism>
<feature type="region of interest" description="Disordered" evidence="1">
    <location>
        <begin position="97"/>
        <end position="120"/>
    </location>
</feature>
<feature type="compositionally biased region" description="Low complexity" evidence="1">
    <location>
        <begin position="111"/>
        <end position="120"/>
    </location>
</feature>
<evidence type="ECO:0000256" key="1">
    <source>
        <dbReference type="SAM" id="MobiDB-lite"/>
    </source>
</evidence>
<gene>
    <name evidence="2" type="ORF">PXEA_LOCUS3982</name>
</gene>